<keyword evidence="1" id="KW-0732">Signal</keyword>
<evidence type="ECO:0000313" key="2">
    <source>
        <dbReference type="EMBL" id="WMS58730.1"/>
    </source>
</evidence>
<proteinExistence type="evidence at transcript level"/>
<dbReference type="EMBL" id="OQ995215">
    <property type="protein sequence ID" value="WMS58730.1"/>
    <property type="molecule type" value="mRNA"/>
</dbReference>
<dbReference type="GO" id="GO:0005549">
    <property type="term" value="F:odorant binding"/>
    <property type="evidence" value="ECO:0007669"/>
    <property type="project" value="InterPro"/>
</dbReference>
<dbReference type="CDD" id="cd23992">
    <property type="entry name" value="PBP_GOBP"/>
    <property type="match status" value="1"/>
</dbReference>
<dbReference type="Gene3D" id="1.10.238.20">
    <property type="entry name" value="Pheromone/general odorant binding protein domain"/>
    <property type="match status" value="1"/>
</dbReference>
<dbReference type="InterPro" id="IPR036728">
    <property type="entry name" value="PBP_GOBP_sf"/>
</dbReference>
<sequence length="133" mass="15260">MFTLKVLFLCMTASVVFCEYEDQKSNERDSSTLDICFMEGNMSLGEFQNMLTRAHGSYVLPIPIIQVEKCFLDCIMRKTNMMKNGKISVELLTRSAAKFYARSTSNPKLIYKRVEDIINACLKKGTYLRQTIS</sequence>
<dbReference type="SUPFAM" id="SSF47565">
    <property type="entry name" value="Insect pheromone/odorant-binding proteins"/>
    <property type="match status" value="1"/>
</dbReference>
<dbReference type="AlphaFoldDB" id="A0AA51NYI7"/>
<dbReference type="InterPro" id="IPR006170">
    <property type="entry name" value="PBP/GOBP"/>
</dbReference>
<accession>A0AA51NYI7</accession>
<name>A0AA51NYI7_9HEMI</name>
<feature type="chain" id="PRO_5041239112" evidence="1">
    <location>
        <begin position="19"/>
        <end position="133"/>
    </location>
</feature>
<dbReference type="Pfam" id="PF01395">
    <property type="entry name" value="PBP_GOBP"/>
    <property type="match status" value="1"/>
</dbReference>
<organism evidence="2">
    <name type="scientific">Neotoxoptera formosana</name>
    <dbReference type="NCBI Taxonomy" id="1425443"/>
    <lineage>
        <taxon>Eukaryota</taxon>
        <taxon>Metazoa</taxon>
        <taxon>Ecdysozoa</taxon>
        <taxon>Arthropoda</taxon>
        <taxon>Hexapoda</taxon>
        <taxon>Insecta</taxon>
        <taxon>Pterygota</taxon>
        <taxon>Neoptera</taxon>
        <taxon>Paraneoptera</taxon>
        <taxon>Hemiptera</taxon>
        <taxon>Sternorrhyncha</taxon>
        <taxon>Aphidomorpha</taxon>
        <taxon>Aphidoidea</taxon>
        <taxon>Aphididae</taxon>
        <taxon>Macrosiphini</taxon>
        <taxon>Neotoxoptera</taxon>
    </lineage>
</organism>
<feature type="signal peptide" evidence="1">
    <location>
        <begin position="1"/>
        <end position="18"/>
    </location>
</feature>
<reference evidence="2" key="1">
    <citation type="submission" date="2023-05" db="EMBL/GenBank/DDBJ databases">
        <title>Comparative Transcriptome of Heat Stress in Predatory Mite Neoseiulus californicus.</title>
        <authorList>
            <person name="Tian C."/>
        </authorList>
    </citation>
    <scope>NUCLEOTIDE SEQUENCE</scope>
</reference>
<protein>
    <submittedName>
        <fullName evidence="2">Odorant-binding protein 7</fullName>
    </submittedName>
</protein>
<evidence type="ECO:0000256" key="1">
    <source>
        <dbReference type="SAM" id="SignalP"/>
    </source>
</evidence>